<protein>
    <submittedName>
        <fullName evidence="2">Uncharacterized protein</fullName>
    </submittedName>
</protein>
<feature type="compositionally biased region" description="Basic and acidic residues" evidence="1">
    <location>
        <begin position="26"/>
        <end position="35"/>
    </location>
</feature>
<accession>A0AAD3SUC4</accession>
<evidence type="ECO:0000256" key="1">
    <source>
        <dbReference type="SAM" id="MobiDB-lite"/>
    </source>
</evidence>
<sequence length="186" mass="20451">MSGRIQPDPDEKRATGELSSLRPWRASKEFEHWGEGDCEPGTGFSDARQGDKGFEDAPRGRGVFGLFDFYRMDAAPKRNENLSALTDCRDCCKEGCLGAPADRDQSSSLSHVLVAVPLMADADDGEADGHRSKVPKYLNQHLGSMPVWKISSLALSNDADDRLRSLTPKEEAADLPPVDRPWDIYG</sequence>
<organism evidence="2 3">
    <name type="scientific">Nepenthes gracilis</name>
    <name type="common">Slender pitcher plant</name>
    <dbReference type="NCBI Taxonomy" id="150966"/>
    <lineage>
        <taxon>Eukaryota</taxon>
        <taxon>Viridiplantae</taxon>
        <taxon>Streptophyta</taxon>
        <taxon>Embryophyta</taxon>
        <taxon>Tracheophyta</taxon>
        <taxon>Spermatophyta</taxon>
        <taxon>Magnoliopsida</taxon>
        <taxon>eudicotyledons</taxon>
        <taxon>Gunneridae</taxon>
        <taxon>Pentapetalae</taxon>
        <taxon>Caryophyllales</taxon>
        <taxon>Nepenthaceae</taxon>
        <taxon>Nepenthes</taxon>
    </lineage>
</organism>
<comment type="caution">
    <text evidence="2">The sequence shown here is derived from an EMBL/GenBank/DDBJ whole genome shotgun (WGS) entry which is preliminary data.</text>
</comment>
<name>A0AAD3SUC4_NEPGR</name>
<gene>
    <name evidence="2" type="ORF">Nepgr_018705</name>
</gene>
<feature type="region of interest" description="Disordered" evidence="1">
    <location>
        <begin position="166"/>
        <end position="186"/>
    </location>
</feature>
<feature type="region of interest" description="Disordered" evidence="1">
    <location>
        <begin position="1"/>
        <end position="56"/>
    </location>
</feature>
<keyword evidence="3" id="KW-1185">Reference proteome</keyword>
<dbReference type="AlphaFoldDB" id="A0AAD3SUC4"/>
<evidence type="ECO:0000313" key="3">
    <source>
        <dbReference type="Proteomes" id="UP001279734"/>
    </source>
</evidence>
<proteinExistence type="predicted"/>
<dbReference type="EMBL" id="BSYO01000017">
    <property type="protein sequence ID" value="GMH16864.1"/>
    <property type="molecule type" value="Genomic_DNA"/>
</dbReference>
<evidence type="ECO:0000313" key="2">
    <source>
        <dbReference type="EMBL" id="GMH16864.1"/>
    </source>
</evidence>
<reference evidence="2" key="1">
    <citation type="submission" date="2023-05" db="EMBL/GenBank/DDBJ databases">
        <title>Nepenthes gracilis genome sequencing.</title>
        <authorList>
            <person name="Fukushima K."/>
        </authorList>
    </citation>
    <scope>NUCLEOTIDE SEQUENCE</scope>
    <source>
        <strain evidence="2">SING2019-196</strain>
    </source>
</reference>
<dbReference type="Proteomes" id="UP001279734">
    <property type="component" value="Unassembled WGS sequence"/>
</dbReference>